<dbReference type="PROSITE" id="PS50126">
    <property type="entry name" value="S1"/>
    <property type="match status" value="3"/>
</dbReference>
<dbReference type="PRINTS" id="PR00681">
    <property type="entry name" value="RIBOSOMALS1"/>
</dbReference>
<feature type="domain" description="S1 motif" evidence="4">
    <location>
        <begin position="28"/>
        <end position="97"/>
    </location>
</feature>
<dbReference type="RefSeq" id="WP_044983165.1">
    <property type="nucleotide sequence ID" value="NZ_CABLBR010000009.1"/>
</dbReference>
<dbReference type="SUPFAM" id="SSF50249">
    <property type="entry name" value="Nucleic acid-binding proteins"/>
    <property type="match status" value="3"/>
</dbReference>
<dbReference type="PANTHER" id="PTHR10724">
    <property type="entry name" value="30S RIBOSOMAL PROTEIN S1"/>
    <property type="match status" value="1"/>
</dbReference>
<organism evidence="5 6">
    <name type="scientific">Ruminococcus gauvreauii</name>
    <dbReference type="NCBI Taxonomy" id="438033"/>
    <lineage>
        <taxon>Bacteria</taxon>
        <taxon>Bacillati</taxon>
        <taxon>Bacillota</taxon>
        <taxon>Clostridia</taxon>
        <taxon>Eubacteriales</taxon>
        <taxon>Oscillospiraceae</taxon>
        <taxon>Ruminococcus</taxon>
    </lineage>
</organism>
<protein>
    <submittedName>
        <fullName evidence="5">S1 RNA-binding domain-containing protein</fullName>
    </submittedName>
</protein>
<evidence type="ECO:0000313" key="5">
    <source>
        <dbReference type="EMBL" id="UWP61122.1"/>
    </source>
</evidence>
<evidence type="ECO:0000313" key="6">
    <source>
        <dbReference type="Proteomes" id="UP001060164"/>
    </source>
</evidence>
<feature type="domain" description="S1 motif" evidence="4">
    <location>
        <begin position="115"/>
        <end position="181"/>
    </location>
</feature>
<dbReference type="Pfam" id="PF00575">
    <property type="entry name" value="S1"/>
    <property type="match status" value="3"/>
</dbReference>
<dbReference type="CDD" id="cd04465">
    <property type="entry name" value="S1_RPS1_repeat_ec2_hs2"/>
    <property type="match status" value="1"/>
</dbReference>
<dbReference type="PANTHER" id="PTHR10724:SF7">
    <property type="entry name" value="SMALL RIBOSOMAL SUBUNIT PROTEIN BS1C"/>
    <property type="match status" value="1"/>
</dbReference>
<dbReference type="Gene3D" id="2.40.50.140">
    <property type="entry name" value="Nucleic acid-binding proteins"/>
    <property type="match status" value="3"/>
</dbReference>
<evidence type="ECO:0000259" key="4">
    <source>
        <dbReference type="PROSITE" id="PS50126"/>
    </source>
</evidence>
<keyword evidence="2" id="KW-0689">Ribosomal protein</keyword>
<evidence type="ECO:0000256" key="2">
    <source>
        <dbReference type="ARBA" id="ARBA00022980"/>
    </source>
</evidence>
<dbReference type="EMBL" id="CP102290">
    <property type="protein sequence ID" value="UWP61122.1"/>
    <property type="molecule type" value="Genomic_DNA"/>
</dbReference>
<feature type="domain" description="S1 motif" evidence="4">
    <location>
        <begin position="202"/>
        <end position="269"/>
    </location>
</feature>
<dbReference type="InterPro" id="IPR003029">
    <property type="entry name" value="S1_domain"/>
</dbReference>
<name>A0ABY5VLE4_9FIRM</name>
<keyword evidence="3" id="KW-0687">Ribonucleoprotein</keyword>
<sequence>MDIENNNTPTMADFENELDASFKKVEEGDILTGTVIAVTEEEVTLDLQSYTEGIIRTEDFSREPGFMVKDEVQTGDTVTATVIKTDNGQGSILLSKVKANDILAWQTLKQMKEDKTVLDVTVKGIVKSGVIAYVEGIRGFIPISKLSLEYVEDTTPYLNQTLQVQVFEVDENDKRLILSAKELLREKAGEERRKKISNVEIGLVTEGTVETIKPYGAFVNLGNGLSGLVHVSQISEKRIKSPDAVLNVGDVVKVKITAVKDGKISLSMKALNDTAASEIVEESYELPETEAATTSLGSLFSNIKLD</sequence>
<dbReference type="InterPro" id="IPR035104">
    <property type="entry name" value="Ribosomal_protein_S1-like"/>
</dbReference>
<dbReference type="Proteomes" id="UP001060164">
    <property type="component" value="Chromosome"/>
</dbReference>
<dbReference type="CDD" id="cd05687">
    <property type="entry name" value="S1_RPS1_repeat_ec1_hs1"/>
    <property type="match status" value="1"/>
</dbReference>
<gene>
    <name evidence="5" type="ORF">NQ502_08855</name>
</gene>
<evidence type="ECO:0000256" key="3">
    <source>
        <dbReference type="ARBA" id="ARBA00023274"/>
    </source>
</evidence>
<dbReference type="InterPro" id="IPR012340">
    <property type="entry name" value="NA-bd_OB-fold"/>
</dbReference>
<comment type="similarity">
    <text evidence="1">Belongs to the bacterial ribosomal protein bS1 family.</text>
</comment>
<reference evidence="5" key="1">
    <citation type="journal article" date="2022" name="Cell">
        <title>Design, construction, and in vivo augmentation of a complex gut microbiome.</title>
        <authorList>
            <person name="Cheng A.G."/>
            <person name="Ho P.Y."/>
            <person name="Aranda-Diaz A."/>
            <person name="Jain S."/>
            <person name="Yu F.B."/>
            <person name="Meng X."/>
            <person name="Wang M."/>
            <person name="Iakiviak M."/>
            <person name="Nagashima K."/>
            <person name="Zhao A."/>
            <person name="Murugkar P."/>
            <person name="Patil A."/>
            <person name="Atabakhsh K."/>
            <person name="Weakley A."/>
            <person name="Yan J."/>
            <person name="Brumbaugh A.R."/>
            <person name="Higginbottom S."/>
            <person name="Dimas A."/>
            <person name="Shiver A.L."/>
            <person name="Deutschbauer A."/>
            <person name="Neff N."/>
            <person name="Sonnenburg J.L."/>
            <person name="Huang K.C."/>
            <person name="Fischbach M.A."/>
        </authorList>
    </citation>
    <scope>NUCLEOTIDE SEQUENCE</scope>
    <source>
        <strain evidence="5">DSM 19829</strain>
    </source>
</reference>
<dbReference type="InterPro" id="IPR050437">
    <property type="entry name" value="Ribos_protein_bS1-like"/>
</dbReference>
<accession>A0ABY5VLE4</accession>
<keyword evidence="6" id="KW-1185">Reference proteome</keyword>
<dbReference type="SMART" id="SM00316">
    <property type="entry name" value="S1"/>
    <property type="match status" value="3"/>
</dbReference>
<proteinExistence type="inferred from homology"/>
<evidence type="ECO:0000256" key="1">
    <source>
        <dbReference type="ARBA" id="ARBA00006767"/>
    </source>
</evidence>